<dbReference type="RefSeq" id="WP_055655046.1">
    <property type="nucleotide sequence ID" value="NZ_CXST01000001.1"/>
</dbReference>
<gene>
    <name evidence="2" type="ORF">LAL4801_01399</name>
</gene>
<dbReference type="EMBL" id="CXST01000001">
    <property type="protein sequence ID" value="CTQ42962.1"/>
    <property type="molecule type" value="Genomic_DNA"/>
</dbReference>
<dbReference type="InterPro" id="IPR018725">
    <property type="entry name" value="DUF2259_secreted"/>
</dbReference>
<keyword evidence="1" id="KW-0732">Signal</keyword>
<sequence>MFVLPSTVKSLCSSAGRSLLCAATLLLAGASLVPAAMAGDTAELQLLGFSRNGDFFAFEQFGVQDGSGFPYSEIFVVDVIGDTWVPPSPFRLRKDVDPGPGDAADNALSETRAENRLAAQPLLQDKTIAGKGQTVGFNPRTELTSDPHKMLVAPRVTFLSGDDPIDLTLSEYPLPNAQCQSYGAETKGFRLTMVHNGVTRILNEDNSVPESRRCPLAYRIERIVTHFPDEAPPVFAVLIQMDSLGFEGPDRRYLAITGRL</sequence>
<evidence type="ECO:0000313" key="3">
    <source>
        <dbReference type="Proteomes" id="UP000048926"/>
    </source>
</evidence>
<name>A0A0M6Y072_9HYPH</name>
<keyword evidence="3" id="KW-1185">Reference proteome</keyword>
<accession>A0A0M6Y072</accession>
<dbReference type="STRING" id="187304.B0E33_23215"/>
<evidence type="ECO:0000313" key="2">
    <source>
        <dbReference type="EMBL" id="CTQ42962.1"/>
    </source>
</evidence>
<feature type="signal peptide" evidence="1">
    <location>
        <begin position="1"/>
        <end position="38"/>
    </location>
</feature>
<dbReference type="OrthoDB" id="65722at2"/>
<dbReference type="AlphaFoldDB" id="A0A0M6Y072"/>
<dbReference type="Pfam" id="PF10016">
    <property type="entry name" value="DUF2259"/>
    <property type="match status" value="1"/>
</dbReference>
<evidence type="ECO:0000256" key="1">
    <source>
        <dbReference type="SAM" id="SignalP"/>
    </source>
</evidence>
<feature type="chain" id="PRO_5005807285" evidence="1">
    <location>
        <begin position="39"/>
        <end position="260"/>
    </location>
</feature>
<protein>
    <submittedName>
        <fullName evidence="2">Putative secreted protein</fullName>
    </submittedName>
</protein>
<reference evidence="3" key="1">
    <citation type="submission" date="2015-07" db="EMBL/GenBank/DDBJ databases">
        <authorList>
            <person name="Rodrigo-Torres Lidia"/>
            <person name="Arahal R.David."/>
        </authorList>
    </citation>
    <scope>NUCLEOTIDE SEQUENCE [LARGE SCALE GENOMIC DNA]</scope>
    <source>
        <strain evidence="3">CECT 4801</strain>
    </source>
</reference>
<organism evidence="2 3">
    <name type="scientific">Roseibium aggregatum</name>
    <dbReference type="NCBI Taxonomy" id="187304"/>
    <lineage>
        <taxon>Bacteria</taxon>
        <taxon>Pseudomonadati</taxon>
        <taxon>Pseudomonadota</taxon>
        <taxon>Alphaproteobacteria</taxon>
        <taxon>Hyphomicrobiales</taxon>
        <taxon>Stappiaceae</taxon>
        <taxon>Roseibium</taxon>
    </lineage>
</organism>
<dbReference type="Proteomes" id="UP000048926">
    <property type="component" value="Unassembled WGS sequence"/>
</dbReference>
<proteinExistence type="predicted"/>